<dbReference type="PROSITE" id="PS50102">
    <property type="entry name" value="RRM"/>
    <property type="match status" value="1"/>
</dbReference>
<keyword evidence="2" id="KW-0747">Spliceosome</keyword>
<keyword evidence="6" id="KW-0732">Signal</keyword>
<evidence type="ECO:0000313" key="8">
    <source>
        <dbReference type="EMBL" id="KAK8475304.1"/>
    </source>
</evidence>
<dbReference type="Proteomes" id="UP001396334">
    <property type="component" value="Unassembled WGS sequence"/>
</dbReference>
<evidence type="ECO:0000259" key="7">
    <source>
        <dbReference type="PROSITE" id="PS50102"/>
    </source>
</evidence>
<gene>
    <name evidence="8" type="ORF">V6N11_084151</name>
</gene>
<evidence type="ECO:0000256" key="2">
    <source>
        <dbReference type="ARBA" id="ARBA00022728"/>
    </source>
</evidence>
<evidence type="ECO:0000256" key="6">
    <source>
        <dbReference type="SAM" id="SignalP"/>
    </source>
</evidence>
<accession>A0ABR1Z738</accession>
<evidence type="ECO:0000256" key="4">
    <source>
        <dbReference type="PROSITE-ProRule" id="PRU00176"/>
    </source>
</evidence>
<feature type="region of interest" description="Disordered" evidence="5">
    <location>
        <begin position="27"/>
        <end position="70"/>
    </location>
</feature>
<protein>
    <recommendedName>
        <fullName evidence="7">RRM domain-containing protein</fullName>
    </recommendedName>
</protein>
<feature type="chain" id="PRO_5047247901" description="RRM domain-containing protein" evidence="6">
    <location>
        <begin position="22"/>
        <end position="169"/>
    </location>
</feature>
<keyword evidence="4" id="KW-0694">RNA-binding</keyword>
<dbReference type="SUPFAM" id="SSF54928">
    <property type="entry name" value="RNA-binding domain, RBD"/>
    <property type="match status" value="1"/>
</dbReference>
<evidence type="ECO:0000313" key="9">
    <source>
        <dbReference type="Proteomes" id="UP001396334"/>
    </source>
</evidence>
<dbReference type="InterPro" id="IPR012677">
    <property type="entry name" value="Nucleotide-bd_a/b_plait_sf"/>
</dbReference>
<dbReference type="PANTHER" id="PTHR23147">
    <property type="entry name" value="SERINE/ARGININE RICH SPLICING FACTOR"/>
    <property type="match status" value="1"/>
</dbReference>
<organism evidence="8 9">
    <name type="scientific">Hibiscus sabdariffa</name>
    <name type="common">roselle</name>
    <dbReference type="NCBI Taxonomy" id="183260"/>
    <lineage>
        <taxon>Eukaryota</taxon>
        <taxon>Viridiplantae</taxon>
        <taxon>Streptophyta</taxon>
        <taxon>Embryophyta</taxon>
        <taxon>Tracheophyta</taxon>
        <taxon>Spermatophyta</taxon>
        <taxon>Magnoliopsida</taxon>
        <taxon>eudicotyledons</taxon>
        <taxon>Gunneridae</taxon>
        <taxon>Pentapetalae</taxon>
        <taxon>rosids</taxon>
        <taxon>malvids</taxon>
        <taxon>Malvales</taxon>
        <taxon>Malvaceae</taxon>
        <taxon>Malvoideae</taxon>
        <taxon>Hibiscus</taxon>
    </lineage>
</organism>
<dbReference type="InterPro" id="IPR000504">
    <property type="entry name" value="RRM_dom"/>
</dbReference>
<dbReference type="EMBL" id="JBBPBN010002551">
    <property type="protein sequence ID" value="KAK8475304.1"/>
    <property type="molecule type" value="Genomic_DNA"/>
</dbReference>
<dbReference type="Pfam" id="PF00076">
    <property type="entry name" value="RRM_1"/>
    <property type="match status" value="1"/>
</dbReference>
<dbReference type="Gene3D" id="3.30.70.330">
    <property type="match status" value="1"/>
</dbReference>
<proteinExistence type="predicted"/>
<evidence type="ECO:0000256" key="5">
    <source>
        <dbReference type="SAM" id="MobiDB-lite"/>
    </source>
</evidence>
<evidence type="ECO:0000256" key="1">
    <source>
        <dbReference type="ARBA" id="ARBA00022664"/>
    </source>
</evidence>
<dbReference type="InterPro" id="IPR035979">
    <property type="entry name" value="RBD_domain_sf"/>
</dbReference>
<keyword evidence="3" id="KW-0508">mRNA splicing</keyword>
<keyword evidence="9" id="KW-1185">Reference proteome</keyword>
<sequence>MARQIVVFALVLIALVGLASAAAAGSKASSSPAPAPGGASSTSSLAAGSPESSLSGVASPTEASAPGPASGGNALEVSAMAGVGAAARTLREAFQEYGIVRDVYIAYNNIKRIHGRLTFAFVRFDYEADARRAIDRAYGRKMDGEKIKVLWAKKRQVKECGKKQEQERG</sequence>
<keyword evidence="1" id="KW-0507">mRNA processing</keyword>
<comment type="caution">
    <text evidence="8">The sequence shown here is derived from an EMBL/GenBank/DDBJ whole genome shotgun (WGS) entry which is preliminary data.</text>
</comment>
<dbReference type="CDD" id="cd00590">
    <property type="entry name" value="RRM_SF"/>
    <property type="match status" value="1"/>
</dbReference>
<name>A0ABR1Z738_9ROSI</name>
<reference evidence="8 9" key="1">
    <citation type="journal article" date="2024" name="G3 (Bethesda)">
        <title>Genome assembly of Hibiscus sabdariffa L. provides insights into metabolisms of medicinal natural products.</title>
        <authorList>
            <person name="Kim T."/>
        </authorList>
    </citation>
    <scope>NUCLEOTIDE SEQUENCE [LARGE SCALE GENOMIC DNA]</scope>
    <source>
        <strain evidence="8">TK-2024</strain>
        <tissue evidence="8">Old leaves</tissue>
    </source>
</reference>
<evidence type="ECO:0000256" key="3">
    <source>
        <dbReference type="ARBA" id="ARBA00023187"/>
    </source>
</evidence>
<feature type="domain" description="RRM" evidence="7">
    <location>
        <begin position="73"/>
        <end position="154"/>
    </location>
</feature>
<feature type="signal peptide" evidence="6">
    <location>
        <begin position="1"/>
        <end position="21"/>
    </location>
</feature>
<dbReference type="InterPro" id="IPR050907">
    <property type="entry name" value="SRSF"/>
</dbReference>
<dbReference type="SMART" id="SM00360">
    <property type="entry name" value="RRM"/>
    <property type="match status" value="1"/>
</dbReference>